<sequence>MCRLLVVKAEQPIQLAQLLTKPAHSIINQASDSRLRLDAGSINADGFGVGWYPTDCDDGAAADSSGPCVFRSITPAWSNANLHRLADKIKSPLVFAHVRASTTGALSEENTHPWTYGNLIWMHNGCISDFARIKRRLQADLSDEYFAVPQGNTDSEWAFACFLEQLSRLTDPLKPTIPHATLRQAMLDTVQLLTRYTDEIGASDPSLLNFCVSDGSSVVATRYITSATEEAASLFFSTGSTFEEYAPGSFKMNKADKRERIILIASEPLTFERADWVEIPSQSCIVITPRNNLLRFPIINDYFRPDVAAHRRDEFARAKGYRWSTTPVSIRPPVGHAPTASVATQVS</sequence>
<dbReference type="InterPro" id="IPR017932">
    <property type="entry name" value="GATase_2_dom"/>
</dbReference>
<dbReference type="SUPFAM" id="SSF56235">
    <property type="entry name" value="N-terminal nucleophile aminohydrolases (Ntn hydrolases)"/>
    <property type="match status" value="1"/>
</dbReference>
<dbReference type="Proteomes" id="UP000777482">
    <property type="component" value="Unassembled WGS sequence"/>
</dbReference>
<organism evidence="3 4">
    <name type="scientific">Rhodotorula mucilaginosa</name>
    <name type="common">Yeast</name>
    <name type="synonym">Rhodotorula rubra</name>
    <dbReference type="NCBI Taxonomy" id="5537"/>
    <lineage>
        <taxon>Eukaryota</taxon>
        <taxon>Fungi</taxon>
        <taxon>Dikarya</taxon>
        <taxon>Basidiomycota</taxon>
        <taxon>Pucciniomycotina</taxon>
        <taxon>Microbotryomycetes</taxon>
        <taxon>Sporidiobolales</taxon>
        <taxon>Sporidiobolaceae</taxon>
        <taxon>Rhodotorula</taxon>
    </lineage>
</organism>
<comment type="caution">
    <text evidence="3">The sequence shown here is derived from an EMBL/GenBank/DDBJ whole genome shotgun (WGS) entry which is preliminary data.</text>
</comment>
<dbReference type="InterPro" id="IPR052373">
    <property type="entry name" value="Gamma-glu_amide_hydrolase"/>
</dbReference>
<dbReference type="InterPro" id="IPR026869">
    <property type="entry name" value="EgtC-like"/>
</dbReference>
<proteinExistence type="predicted"/>
<evidence type="ECO:0000313" key="4">
    <source>
        <dbReference type="Proteomes" id="UP000777482"/>
    </source>
</evidence>
<evidence type="ECO:0000313" key="3">
    <source>
        <dbReference type="EMBL" id="KAG0655678.1"/>
    </source>
</evidence>
<dbReference type="GO" id="GO:0006751">
    <property type="term" value="P:glutathione catabolic process"/>
    <property type="evidence" value="ECO:0007669"/>
    <property type="project" value="TreeGrafter"/>
</dbReference>
<accession>A0A9P7B2P0</accession>
<dbReference type="FunFam" id="3.60.20.10:FF:000060">
    <property type="entry name" value="Related to DUG3-probable glutamine amidotransferase"/>
    <property type="match status" value="1"/>
</dbReference>
<dbReference type="PANTHER" id="PTHR43187">
    <property type="entry name" value="GLUTAMINE AMIDOTRANSFERASE DUG3-RELATED"/>
    <property type="match status" value="1"/>
</dbReference>
<dbReference type="EMBL" id="PUHQ01000114">
    <property type="protein sequence ID" value="KAG0655678.1"/>
    <property type="molecule type" value="Genomic_DNA"/>
</dbReference>
<dbReference type="Pfam" id="PF13230">
    <property type="entry name" value="GATase_4"/>
    <property type="match status" value="1"/>
</dbReference>
<protein>
    <recommendedName>
        <fullName evidence="2">Glutamine amidotransferase type-2 domain-containing protein</fullName>
    </recommendedName>
</protein>
<dbReference type="AlphaFoldDB" id="A0A9P7B2P0"/>
<feature type="domain" description="Glutamine amidotransferase type-2" evidence="2">
    <location>
        <begin position="2"/>
        <end position="256"/>
    </location>
</feature>
<dbReference type="GO" id="GO:0005737">
    <property type="term" value="C:cytoplasm"/>
    <property type="evidence" value="ECO:0007669"/>
    <property type="project" value="TreeGrafter"/>
</dbReference>
<evidence type="ECO:0000259" key="2">
    <source>
        <dbReference type="PROSITE" id="PS51278"/>
    </source>
</evidence>
<dbReference type="GO" id="GO:0061672">
    <property type="term" value="C:glutathione hydrolase complex"/>
    <property type="evidence" value="ECO:0007669"/>
    <property type="project" value="TreeGrafter"/>
</dbReference>
<dbReference type="PROSITE" id="PS51278">
    <property type="entry name" value="GATASE_TYPE_2"/>
    <property type="match status" value="1"/>
</dbReference>
<dbReference type="GO" id="GO:0008242">
    <property type="term" value="F:omega peptidase activity"/>
    <property type="evidence" value="ECO:0007669"/>
    <property type="project" value="TreeGrafter"/>
</dbReference>
<dbReference type="CDD" id="cd01908">
    <property type="entry name" value="YafJ"/>
    <property type="match status" value="1"/>
</dbReference>
<gene>
    <name evidence="3" type="ORF">C6P46_000767</name>
</gene>
<evidence type="ECO:0000256" key="1">
    <source>
        <dbReference type="ARBA" id="ARBA00022962"/>
    </source>
</evidence>
<reference evidence="3 4" key="1">
    <citation type="submission" date="2020-11" db="EMBL/GenBank/DDBJ databases">
        <title>Kefir isolates.</title>
        <authorList>
            <person name="Marcisauskas S."/>
            <person name="Kim Y."/>
            <person name="Blasche S."/>
        </authorList>
    </citation>
    <scope>NUCLEOTIDE SEQUENCE [LARGE SCALE GENOMIC DNA]</scope>
    <source>
        <strain evidence="3 4">KR</strain>
    </source>
</reference>
<dbReference type="InterPro" id="IPR029055">
    <property type="entry name" value="Ntn_hydrolases_N"/>
</dbReference>
<keyword evidence="4" id="KW-1185">Reference proteome</keyword>
<dbReference type="Gene3D" id="3.60.20.10">
    <property type="entry name" value="Glutamine Phosphoribosylpyrophosphate, subunit 1, domain 1"/>
    <property type="match status" value="1"/>
</dbReference>
<dbReference type="PANTHER" id="PTHR43187:SF1">
    <property type="entry name" value="GLUTAMINE AMIDOTRANSFERASE DUG3-RELATED"/>
    <property type="match status" value="1"/>
</dbReference>
<name>A0A9P7B2P0_RHOMI</name>
<keyword evidence="1" id="KW-0315">Glutamine amidotransferase</keyword>
<dbReference type="OrthoDB" id="14446at2759"/>